<proteinExistence type="inferred from homology"/>
<keyword evidence="6 8" id="KW-1133">Transmembrane helix</keyword>
<gene>
    <name evidence="9" type="ORF">LF41_313</name>
</gene>
<sequence>MRPDLQLAYSGMVLLGLILLLVFRPAGHYGSVERKQYWRLQFITLFAALIGAKFAVLMGDGRWPLVPFHDWIGLLLSGRSIVGALLFGFLAAEAAKPLLRYPLPPNDRFALLLPFSIATGRMGCWMAGCCVGIESDGPIALVGVDGVSRIPAPLIEMAFHLACGVLLIVLFRARSLQGRLFALYLVVYGAFRIVSEYWRVTPKDFGGWSAYQWMALAMILAGGVALYARRGSGIIAARPAGGTA</sequence>
<feature type="transmembrane region" description="Helical" evidence="8">
    <location>
        <begin position="154"/>
        <end position="173"/>
    </location>
</feature>
<keyword evidence="10" id="KW-1185">Reference proteome</keyword>
<comment type="caution">
    <text evidence="9">The sequence shown here is derived from an EMBL/GenBank/DDBJ whole genome shotgun (WGS) entry which is preliminary data.</text>
</comment>
<feature type="transmembrane region" description="Helical" evidence="8">
    <location>
        <begin position="6"/>
        <end position="26"/>
    </location>
</feature>
<feature type="transmembrane region" description="Helical" evidence="8">
    <location>
        <begin position="210"/>
        <end position="228"/>
    </location>
</feature>
<evidence type="ECO:0000256" key="7">
    <source>
        <dbReference type="ARBA" id="ARBA00023136"/>
    </source>
</evidence>
<keyword evidence="4 9" id="KW-0808">Transferase</keyword>
<dbReference type="PANTHER" id="PTHR30589">
    <property type="entry name" value="PROLIPOPROTEIN DIACYLGLYCERYL TRANSFERASE"/>
    <property type="match status" value="1"/>
</dbReference>
<keyword evidence="5 8" id="KW-0812">Transmembrane</keyword>
<evidence type="ECO:0000256" key="8">
    <source>
        <dbReference type="SAM" id="Phobius"/>
    </source>
</evidence>
<evidence type="ECO:0000256" key="2">
    <source>
        <dbReference type="ARBA" id="ARBA00022475"/>
    </source>
</evidence>
<reference evidence="9 10" key="1">
    <citation type="submission" date="2014-09" db="EMBL/GenBank/DDBJ databases">
        <title>Genome sequences of Lysobacter dokdonensis DS-58.</title>
        <authorList>
            <person name="Kim J.F."/>
            <person name="Kwak M.-J."/>
        </authorList>
    </citation>
    <scope>NUCLEOTIDE SEQUENCE [LARGE SCALE GENOMIC DNA]</scope>
    <source>
        <strain evidence="9 10">DS-58</strain>
    </source>
</reference>
<comment type="similarity">
    <text evidence="1">Belongs to the Lgt family.</text>
</comment>
<dbReference type="GO" id="GO:0008961">
    <property type="term" value="F:phosphatidylglycerol-prolipoprotein diacylglyceryl transferase activity"/>
    <property type="evidence" value="ECO:0007669"/>
    <property type="project" value="InterPro"/>
</dbReference>
<evidence type="ECO:0000313" key="10">
    <source>
        <dbReference type="Proteomes" id="UP000030518"/>
    </source>
</evidence>
<keyword evidence="9" id="KW-0449">Lipoprotein</keyword>
<feature type="transmembrane region" description="Helical" evidence="8">
    <location>
        <begin position="38"/>
        <end position="59"/>
    </location>
</feature>
<dbReference type="PANTHER" id="PTHR30589:SF0">
    <property type="entry name" value="PHOSPHATIDYLGLYCEROL--PROLIPOPROTEIN DIACYLGLYCERYL TRANSFERASE"/>
    <property type="match status" value="1"/>
</dbReference>
<organism evidence="9 10">
    <name type="scientific">Lysobacter dokdonensis DS-58</name>
    <dbReference type="NCBI Taxonomy" id="1300345"/>
    <lineage>
        <taxon>Bacteria</taxon>
        <taxon>Pseudomonadati</taxon>
        <taxon>Pseudomonadota</taxon>
        <taxon>Gammaproteobacteria</taxon>
        <taxon>Lysobacterales</taxon>
        <taxon>Lysobacteraceae</taxon>
        <taxon>Noviluteimonas</taxon>
    </lineage>
</organism>
<dbReference type="eggNOG" id="COG0682">
    <property type="taxonomic scope" value="Bacteria"/>
</dbReference>
<feature type="transmembrane region" description="Helical" evidence="8">
    <location>
        <begin position="180"/>
        <end position="198"/>
    </location>
</feature>
<dbReference type="InterPro" id="IPR001640">
    <property type="entry name" value="Lgt"/>
</dbReference>
<evidence type="ECO:0000313" key="9">
    <source>
        <dbReference type="EMBL" id="KGQ18780.1"/>
    </source>
</evidence>
<evidence type="ECO:0000256" key="1">
    <source>
        <dbReference type="ARBA" id="ARBA00007150"/>
    </source>
</evidence>
<dbReference type="PATRIC" id="fig|1300345.3.peg.1989"/>
<keyword evidence="3" id="KW-0997">Cell inner membrane</keyword>
<evidence type="ECO:0000256" key="5">
    <source>
        <dbReference type="ARBA" id="ARBA00022692"/>
    </source>
</evidence>
<accession>A0A0A2WKI6</accession>
<evidence type="ECO:0000256" key="3">
    <source>
        <dbReference type="ARBA" id="ARBA00022519"/>
    </source>
</evidence>
<keyword evidence="7 8" id="KW-0472">Membrane</keyword>
<keyword evidence="2" id="KW-1003">Cell membrane</keyword>
<dbReference type="EMBL" id="JRKJ01000016">
    <property type="protein sequence ID" value="KGQ18780.1"/>
    <property type="molecule type" value="Genomic_DNA"/>
</dbReference>
<evidence type="ECO:0000256" key="4">
    <source>
        <dbReference type="ARBA" id="ARBA00022679"/>
    </source>
</evidence>
<dbReference type="AlphaFoldDB" id="A0A0A2WKI6"/>
<dbReference type="Pfam" id="PF01790">
    <property type="entry name" value="LGT"/>
    <property type="match status" value="1"/>
</dbReference>
<evidence type="ECO:0000256" key="6">
    <source>
        <dbReference type="ARBA" id="ARBA00022989"/>
    </source>
</evidence>
<feature type="transmembrane region" description="Helical" evidence="8">
    <location>
        <begin position="71"/>
        <end position="90"/>
    </location>
</feature>
<dbReference type="STRING" id="1300345.LF41_313"/>
<dbReference type="GO" id="GO:0005886">
    <property type="term" value="C:plasma membrane"/>
    <property type="evidence" value="ECO:0007669"/>
    <property type="project" value="InterPro"/>
</dbReference>
<name>A0A0A2WKI6_9GAMM</name>
<dbReference type="GO" id="GO:0042158">
    <property type="term" value="P:lipoprotein biosynthetic process"/>
    <property type="evidence" value="ECO:0007669"/>
    <property type="project" value="InterPro"/>
</dbReference>
<dbReference type="Proteomes" id="UP000030518">
    <property type="component" value="Unassembled WGS sequence"/>
</dbReference>
<protein>
    <submittedName>
        <fullName evidence="9">Prolipoprotein diacylglyceryl transferase</fullName>
    </submittedName>
</protein>